<feature type="compositionally biased region" description="Basic and acidic residues" evidence="1">
    <location>
        <begin position="46"/>
        <end position="67"/>
    </location>
</feature>
<gene>
    <name evidence="2" type="ORF">VFH_V075960</name>
</gene>
<evidence type="ECO:0000256" key="1">
    <source>
        <dbReference type="SAM" id="MobiDB-lite"/>
    </source>
</evidence>
<evidence type="ECO:0000313" key="2">
    <source>
        <dbReference type="EMBL" id="CAI8613339.1"/>
    </source>
</evidence>
<protein>
    <submittedName>
        <fullName evidence="2">Uncharacterized protein</fullName>
    </submittedName>
</protein>
<evidence type="ECO:0000313" key="3">
    <source>
        <dbReference type="Proteomes" id="UP001157006"/>
    </source>
</evidence>
<keyword evidence="3" id="KW-1185">Reference proteome</keyword>
<dbReference type="EMBL" id="OX451740">
    <property type="protein sequence ID" value="CAI8613339.1"/>
    <property type="molecule type" value="Genomic_DNA"/>
</dbReference>
<organism evidence="2 3">
    <name type="scientific">Vicia faba</name>
    <name type="common">Broad bean</name>
    <name type="synonym">Faba vulgaris</name>
    <dbReference type="NCBI Taxonomy" id="3906"/>
    <lineage>
        <taxon>Eukaryota</taxon>
        <taxon>Viridiplantae</taxon>
        <taxon>Streptophyta</taxon>
        <taxon>Embryophyta</taxon>
        <taxon>Tracheophyta</taxon>
        <taxon>Spermatophyta</taxon>
        <taxon>Magnoliopsida</taxon>
        <taxon>eudicotyledons</taxon>
        <taxon>Gunneridae</taxon>
        <taxon>Pentapetalae</taxon>
        <taxon>rosids</taxon>
        <taxon>fabids</taxon>
        <taxon>Fabales</taxon>
        <taxon>Fabaceae</taxon>
        <taxon>Papilionoideae</taxon>
        <taxon>50 kb inversion clade</taxon>
        <taxon>NPAAA clade</taxon>
        <taxon>Hologalegina</taxon>
        <taxon>IRL clade</taxon>
        <taxon>Fabeae</taxon>
        <taxon>Vicia</taxon>
    </lineage>
</organism>
<feature type="compositionally biased region" description="Basic residues" evidence="1">
    <location>
        <begin position="19"/>
        <end position="28"/>
    </location>
</feature>
<sequence>MHCSRSNSSKFDDRDNIQRKKPRTRIPKLRPWSVKPNYLEEEEGSEEKSRVESQEKKVQRRNTESSHGRKKVQRRNRESPVVERGLNLSLMQCPTILVCLLLTSPWQPRRIRKINFIIKHDQNLHVYSLFLLNLQILESQGQRMRTSK</sequence>
<dbReference type="AlphaFoldDB" id="A0AAV1AT18"/>
<name>A0AAV1AT18_VICFA</name>
<accession>A0AAV1AT18</accession>
<proteinExistence type="predicted"/>
<reference evidence="2 3" key="1">
    <citation type="submission" date="2023-01" db="EMBL/GenBank/DDBJ databases">
        <authorList>
            <person name="Kreplak J."/>
        </authorList>
    </citation>
    <scope>NUCLEOTIDE SEQUENCE [LARGE SCALE GENOMIC DNA]</scope>
</reference>
<dbReference type="Proteomes" id="UP001157006">
    <property type="component" value="Chromosome 5"/>
</dbReference>
<feature type="region of interest" description="Disordered" evidence="1">
    <location>
        <begin position="1"/>
        <end position="83"/>
    </location>
</feature>